<dbReference type="InterPro" id="IPR016169">
    <property type="entry name" value="FAD-bd_PCMH_sub2"/>
</dbReference>
<keyword evidence="5" id="KW-1185">Reference proteome</keyword>
<sequence length="367" mass="37692">MTTTTTLRPTDLRSLRDAVLDTAGTIAIAGAGTAADWAGPLAPVDAVLDTTGLRGVITHNPGDMTVSVRAGTPLRELQRELAPHGQHVSFDAARVADGATVGGLIATADAGPAALVHGSMRDLVIGVTIVLADGTVARSGGHVIKNVAGYDLAKLLHGSYGTLGVLAEVVLRLHPVPRRTATIAVGCSLEEAAAHAATVLGGPYEPAALEWTSDGTLLIRVEGTEGAIDARRARLRAALGTGEVRPPGDDGWERHAELVRGTSDLAVLRIGVRPSRLPAVLADLPARSVTAGLGTGVATVGLPPEAVAGAHERVHTAGGTSVLRSRPAEAEVPAWGPPPSAIAVLRAVKAELDPQNRFGRGRFDPWM</sequence>
<evidence type="ECO:0000313" key="4">
    <source>
        <dbReference type="EMBL" id="GAA0928073.1"/>
    </source>
</evidence>
<protein>
    <submittedName>
        <fullName evidence="4">FAD-binding oxidoreductase</fullName>
    </submittedName>
</protein>
<dbReference type="PANTHER" id="PTHR11748">
    <property type="entry name" value="D-LACTATE DEHYDROGENASE"/>
    <property type="match status" value="1"/>
</dbReference>
<accession>A0ABN1PHZ5</accession>
<dbReference type="InterPro" id="IPR016166">
    <property type="entry name" value="FAD-bd_PCMH"/>
</dbReference>
<dbReference type="Pfam" id="PF01565">
    <property type="entry name" value="FAD_binding_4"/>
    <property type="match status" value="1"/>
</dbReference>
<proteinExistence type="predicted"/>
<dbReference type="PANTHER" id="PTHR11748:SF103">
    <property type="entry name" value="GLYCOLATE OXIDASE SUBUNIT GLCE"/>
    <property type="match status" value="1"/>
</dbReference>
<feature type="domain" description="FAD-binding PCMH-type" evidence="3">
    <location>
        <begin position="1"/>
        <end position="176"/>
    </location>
</feature>
<dbReference type="Proteomes" id="UP001499967">
    <property type="component" value="Unassembled WGS sequence"/>
</dbReference>
<dbReference type="SUPFAM" id="SSF55103">
    <property type="entry name" value="FAD-linked oxidases, C-terminal domain"/>
    <property type="match status" value="1"/>
</dbReference>
<dbReference type="EMBL" id="BAAAHP010000038">
    <property type="protein sequence ID" value="GAA0928073.1"/>
    <property type="molecule type" value="Genomic_DNA"/>
</dbReference>
<evidence type="ECO:0000313" key="5">
    <source>
        <dbReference type="Proteomes" id="UP001499967"/>
    </source>
</evidence>
<dbReference type="Gene3D" id="3.30.465.10">
    <property type="match status" value="1"/>
</dbReference>
<name>A0ABN1PHZ5_9PSEU</name>
<reference evidence="4 5" key="1">
    <citation type="journal article" date="2019" name="Int. J. Syst. Evol. Microbiol.">
        <title>The Global Catalogue of Microorganisms (GCM) 10K type strain sequencing project: providing services to taxonomists for standard genome sequencing and annotation.</title>
        <authorList>
            <consortium name="The Broad Institute Genomics Platform"/>
            <consortium name="The Broad Institute Genome Sequencing Center for Infectious Disease"/>
            <person name="Wu L."/>
            <person name="Ma J."/>
        </authorList>
    </citation>
    <scope>NUCLEOTIDE SEQUENCE [LARGE SCALE GENOMIC DNA]</scope>
    <source>
        <strain evidence="4 5">JCM 11117</strain>
    </source>
</reference>
<dbReference type="InterPro" id="IPR016164">
    <property type="entry name" value="FAD-linked_Oxase-like_C"/>
</dbReference>
<dbReference type="InterPro" id="IPR036318">
    <property type="entry name" value="FAD-bd_PCMH-like_sf"/>
</dbReference>
<evidence type="ECO:0000256" key="2">
    <source>
        <dbReference type="ARBA" id="ARBA00022827"/>
    </source>
</evidence>
<keyword evidence="2" id="KW-0274">FAD</keyword>
<evidence type="ECO:0000256" key="1">
    <source>
        <dbReference type="ARBA" id="ARBA00022630"/>
    </source>
</evidence>
<comment type="caution">
    <text evidence="4">The sequence shown here is derived from an EMBL/GenBank/DDBJ whole genome shotgun (WGS) entry which is preliminary data.</text>
</comment>
<keyword evidence="1" id="KW-0285">Flavoprotein</keyword>
<dbReference type="RefSeq" id="WP_343940222.1">
    <property type="nucleotide sequence ID" value="NZ_BAAAHP010000038.1"/>
</dbReference>
<dbReference type="SUPFAM" id="SSF56176">
    <property type="entry name" value="FAD-binding/transporter-associated domain-like"/>
    <property type="match status" value="1"/>
</dbReference>
<evidence type="ECO:0000259" key="3">
    <source>
        <dbReference type="PROSITE" id="PS51387"/>
    </source>
</evidence>
<organism evidence="4 5">
    <name type="scientific">Pseudonocardia zijingensis</name>
    <dbReference type="NCBI Taxonomy" id="153376"/>
    <lineage>
        <taxon>Bacteria</taxon>
        <taxon>Bacillati</taxon>
        <taxon>Actinomycetota</taxon>
        <taxon>Actinomycetes</taxon>
        <taxon>Pseudonocardiales</taxon>
        <taxon>Pseudonocardiaceae</taxon>
        <taxon>Pseudonocardia</taxon>
    </lineage>
</organism>
<dbReference type="PROSITE" id="PS51387">
    <property type="entry name" value="FAD_PCMH"/>
    <property type="match status" value="1"/>
</dbReference>
<dbReference type="InterPro" id="IPR006094">
    <property type="entry name" value="Oxid_FAD_bind_N"/>
</dbReference>
<gene>
    <name evidence="4" type="ORF">GCM10009559_14260</name>
</gene>